<keyword evidence="1" id="KW-0472">Membrane</keyword>
<sequence>MDKDFDFDNIGKRTPYRTPDNFFEETQRKILERTVDEQRKKRRLKRIIPTMIAVAAVLAGILFTPSLRYMNTDTPSASNILAVDKNNVTTDPVDKWIKELSDEELEELVSFSENDIFLN</sequence>
<organism evidence="2 4">
    <name type="scientific">Bacteroides thetaiotaomicron</name>
    <dbReference type="NCBI Taxonomy" id="818"/>
    <lineage>
        <taxon>Bacteria</taxon>
        <taxon>Pseudomonadati</taxon>
        <taxon>Bacteroidota</taxon>
        <taxon>Bacteroidia</taxon>
        <taxon>Bacteroidales</taxon>
        <taxon>Bacteroidaceae</taxon>
        <taxon>Bacteroides</taxon>
    </lineage>
</organism>
<evidence type="ECO:0000256" key="1">
    <source>
        <dbReference type="SAM" id="Phobius"/>
    </source>
</evidence>
<gene>
    <name evidence="2" type="ORF">DW780_09575</name>
    <name evidence="3" type="ORF">KQP74_12860</name>
</gene>
<dbReference type="EMBL" id="CP083685">
    <property type="protein sequence ID" value="UYU88852.1"/>
    <property type="molecule type" value="Genomic_DNA"/>
</dbReference>
<name>A0A139L0W6_BACT4</name>
<dbReference type="Proteomes" id="UP000284785">
    <property type="component" value="Unassembled WGS sequence"/>
</dbReference>
<dbReference type="EMBL" id="QSJP01000006">
    <property type="protein sequence ID" value="RHD88976.1"/>
    <property type="molecule type" value="Genomic_DNA"/>
</dbReference>
<dbReference type="RefSeq" id="WP_061473102.1">
    <property type="nucleotide sequence ID" value="NZ_CABJDH010000004.1"/>
</dbReference>
<accession>A0A139L0W6</accession>
<proteinExistence type="predicted"/>
<protein>
    <submittedName>
        <fullName evidence="2">Uncharacterized protein</fullName>
    </submittedName>
</protein>
<feature type="transmembrane region" description="Helical" evidence="1">
    <location>
        <begin position="47"/>
        <end position="67"/>
    </location>
</feature>
<reference evidence="3" key="2">
    <citation type="submission" date="2021-06" db="EMBL/GenBank/DDBJ databases">
        <title>Interrogation of the integrated mobile genetic elements in gut-associated Bacteroides with a consensus prediction approach.</title>
        <authorList>
            <person name="Campbell D.E."/>
            <person name="Leigh J.R."/>
            <person name="Kim T."/>
            <person name="England W."/>
            <person name="Whitaker R.J."/>
            <person name="Degnan P.H."/>
        </authorList>
    </citation>
    <scope>NUCLEOTIDE SEQUENCE</scope>
    <source>
        <strain evidence="3">VPI-3443</strain>
    </source>
</reference>
<evidence type="ECO:0000313" key="2">
    <source>
        <dbReference type="EMBL" id="RHD88976.1"/>
    </source>
</evidence>
<reference evidence="2 4" key="1">
    <citation type="submission" date="2018-08" db="EMBL/GenBank/DDBJ databases">
        <title>A genome reference for cultivated species of the human gut microbiota.</title>
        <authorList>
            <person name="Zou Y."/>
            <person name="Xue W."/>
            <person name="Luo G."/>
        </authorList>
    </citation>
    <scope>NUCLEOTIDE SEQUENCE [LARGE SCALE GENOMIC DNA]</scope>
    <source>
        <strain evidence="2 4">AM30-26</strain>
    </source>
</reference>
<evidence type="ECO:0000313" key="4">
    <source>
        <dbReference type="Proteomes" id="UP000284785"/>
    </source>
</evidence>
<keyword evidence="1" id="KW-0812">Transmembrane</keyword>
<evidence type="ECO:0000313" key="3">
    <source>
        <dbReference type="EMBL" id="UYU88852.1"/>
    </source>
</evidence>
<dbReference type="Proteomes" id="UP001162960">
    <property type="component" value="Chromosome"/>
</dbReference>
<dbReference type="AlphaFoldDB" id="A0A139L0W6"/>
<keyword evidence="1" id="KW-1133">Transmembrane helix</keyword>